<dbReference type="PANTHER" id="PTHR33673">
    <property type="entry name" value="SUPPRESSOR SRP40-LIKE PROTEIN"/>
    <property type="match status" value="1"/>
</dbReference>
<protein>
    <submittedName>
        <fullName evidence="2">Uncharacterized protein</fullName>
    </submittedName>
</protein>
<feature type="compositionally biased region" description="Low complexity" evidence="1">
    <location>
        <begin position="12"/>
        <end position="25"/>
    </location>
</feature>
<feature type="region of interest" description="Disordered" evidence="1">
    <location>
        <begin position="1"/>
        <end position="99"/>
    </location>
</feature>
<feature type="compositionally biased region" description="Basic and acidic residues" evidence="1">
    <location>
        <begin position="118"/>
        <end position="152"/>
    </location>
</feature>
<reference evidence="2" key="1">
    <citation type="submission" date="2022-11" db="EMBL/GenBank/DDBJ databases">
        <authorList>
            <person name="Hyden B.L."/>
            <person name="Feng K."/>
            <person name="Yates T."/>
            <person name="Jawdy S."/>
            <person name="Smart L.B."/>
            <person name="Muchero W."/>
        </authorList>
    </citation>
    <scope>NUCLEOTIDE SEQUENCE</scope>
    <source>
        <tissue evidence="2">Shoot tip</tissue>
    </source>
</reference>
<reference evidence="2" key="2">
    <citation type="journal article" date="2023" name="Int. J. Mol. Sci.">
        <title>De Novo Assembly and Annotation of 11 Diverse Shrub Willow (Salix) Genomes Reveals Novel Gene Organization in Sex-Linked Regions.</title>
        <authorList>
            <person name="Hyden B."/>
            <person name="Feng K."/>
            <person name="Yates T.B."/>
            <person name="Jawdy S."/>
            <person name="Cereghino C."/>
            <person name="Smart L.B."/>
            <person name="Muchero W."/>
        </authorList>
    </citation>
    <scope>NUCLEOTIDE SEQUENCE [LARGE SCALE GENOMIC DNA]</scope>
    <source>
        <tissue evidence="2">Shoot tip</tissue>
    </source>
</reference>
<dbReference type="EMBL" id="JAPFFL010000008">
    <property type="protein sequence ID" value="KAJ6707519.1"/>
    <property type="molecule type" value="Genomic_DNA"/>
</dbReference>
<feature type="compositionally biased region" description="Polar residues" evidence="1">
    <location>
        <begin position="63"/>
        <end position="79"/>
    </location>
</feature>
<evidence type="ECO:0000313" key="2">
    <source>
        <dbReference type="EMBL" id="KAJ6707519.1"/>
    </source>
</evidence>
<feature type="region of interest" description="Disordered" evidence="1">
    <location>
        <begin position="200"/>
        <end position="234"/>
    </location>
</feature>
<comment type="caution">
    <text evidence="2">The sequence shown here is derived from an EMBL/GenBank/DDBJ whole genome shotgun (WGS) entry which is preliminary data.</text>
</comment>
<name>A0A9Q0QK70_SALVM</name>
<sequence length="249" mass="27066">MAHENALPARKSSSSSASSESSARSSEVEKDDPANPFIEINQSDFESSRGPLFPAEVSGHSLVISTQQLPLPSPQSNVTPGYDPNRLPSSIFAKPSNPAEWSVTSNESLFSIYMGNESNDRKDKNTSIETEVKGKESCDSEEMEPKSTADIDTRKEVLAATEKISRQEKMPPVEEVQVSFSSSNRSFQFPLLDAASGRTNSFHEVMGKLPSEKPSQQEPPKPAETTPGTNPKAAGNCWFSCFSCFSFGC</sequence>
<dbReference type="PANTHER" id="PTHR33673:SF36">
    <property type="entry name" value="MYB-LIKE PROTEIN Q"/>
    <property type="match status" value="1"/>
</dbReference>
<accession>A0A9Q0QK70</accession>
<evidence type="ECO:0000256" key="1">
    <source>
        <dbReference type="SAM" id="MobiDB-lite"/>
    </source>
</evidence>
<dbReference type="OrthoDB" id="676141at2759"/>
<feature type="region of interest" description="Disordered" evidence="1">
    <location>
        <begin position="116"/>
        <end position="152"/>
    </location>
</feature>
<dbReference type="AlphaFoldDB" id="A0A9Q0QK70"/>
<dbReference type="Proteomes" id="UP001151529">
    <property type="component" value="Chromosome 4"/>
</dbReference>
<proteinExistence type="predicted"/>
<organism evidence="2 3">
    <name type="scientific">Salix viminalis</name>
    <name type="common">Common osier</name>
    <name type="synonym">Basket willow</name>
    <dbReference type="NCBI Taxonomy" id="40686"/>
    <lineage>
        <taxon>Eukaryota</taxon>
        <taxon>Viridiplantae</taxon>
        <taxon>Streptophyta</taxon>
        <taxon>Embryophyta</taxon>
        <taxon>Tracheophyta</taxon>
        <taxon>Spermatophyta</taxon>
        <taxon>Magnoliopsida</taxon>
        <taxon>eudicotyledons</taxon>
        <taxon>Gunneridae</taxon>
        <taxon>Pentapetalae</taxon>
        <taxon>rosids</taxon>
        <taxon>fabids</taxon>
        <taxon>Malpighiales</taxon>
        <taxon>Salicaceae</taxon>
        <taxon>Saliceae</taxon>
        <taxon>Salix</taxon>
    </lineage>
</organism>
<gene>
    <name evidence="2" type="ORF">OIU85_027836</name>
</gene>
<keyword evidence="3" id="KW-1185">Reference proteome</keyword>
<evidence type="ECO:0000313" key="3">
    <source>
        <dbReference type="Proteomes" id="UP001151529"/>
    </source>
</evidence>